<evidence type="ECO:0000313" key="2">
    <source>
        <dbReference type="Proteomes" id="UP001150603"/>
    </source>
</evidence>
<proteinExistence type="predicted"/>
<dbReference type="EMBL" id="JANBPW010000666">
    <property type="protein sequence ID" value="KAJ1948657.1"/>
    <property type="molecule type" value="Genomic_DNA"/>
</dbReference>
<protein>
    <submittedName>
        <fullName evidence="1">Phosphate metabolism protein 7</fullName>
    </submittedName>
</protein>
<comment type="caution">
    <text evidence="1">The sequence shown here is derived from an EMBL/GenBank/DDBJ whole genome shotgun (WGS) entry which is preliminary data.</text>
</comment>
<dbReference type="Proteomes" id="UP001150603">
    <property type="component" value="Unassembled WGS sequence"/>
</dbReference>
<organism evidence="1 2">
    <name type="scientific">Linderina macrospora</name>
    <dbReference type="NCBI Taxonomy" id="4868"/>
    <lineage>
        <taxon>Eukaryota</taxon>
        <taxon>Fungi</taxon>
        <taxon>Fungi incertae sedis</taxon>
        <taxon>Zoopagomycota</taxon>
        <taxon>Kickxellomycotina</taxon>
        <taxon>Kickxellomycetes</taxon>
        <taxon>Kickxellales</taxon>
        <taxon>Kickxellaceae</taxon>
        <taxon>Linderina</taxon>
    </lineage>
</organism>
<feature type="non-terminal residue" evidence="1">
    <location>
        <position position="1"/>
    </location>
</feature>
<gene>
    <name evidence="1" type="primary">PHM7_1</name>
    <name evidence="1" type="ORF">FBU59_001492</name>
</gene>
<evidence type="ECO:0000313" key="1">
    <source>
        <dbReference type="EMBL" id="KAJ1948657.1"/>
    </source>
</evidence>
<keyword evidence="2" id="KW-1185">Reference proteome</keyword>
<accession>A0ACC1JDY5</accession>
<sequence>VSDDKVIERVGLDSYMFLRSIRAMFFMFSVLSFLSVVTILPVNITAGGDAKGLGVLSIGNVPKQSSKLWVHIVFFGVFVIWVMWTIFGELKVYTRLRAWWLMRPEHTSTVGASTILVSTLPETMLENDARIKQTFNMFPGGVRQVFVNRNVEDLSEAVAKRDKYANKLEGLLTKYAVQCEKAHKLVEKKGGEYKEPKRPMMRESSVPFKGPKIDAIHFYSTQIAELNLTIADLQKDVSQFKKQSSAFVLFNKQIAAHLAAQSVLDYKPFSMDNVSFDVNPDDIIWSNLNMNPYDRQIRSYMSFAITIGLTIAWTILTGFVTSMVSIDNLRGYEPFKNIPDSKWLSLFQGFVPSIVVAVLMSLLPRILRLLLKLEGTRTMSEINLRLLHRFYFFQVWNVYFVTIFVTGILEIVRQVAKNPDKIVERISTDVPNSATAIITYVLLLAFSGAAKELLQGVSLALRYVLPMILAKTPRSISDAEKPSEFDWGTTIPTHSLIFLMGFSYCFIAPIVNCFVAVYFGLFFIVYRYQFLYVYNDATWVTGGLSFPKFIQQLMVGVYISEVYMLLMMVAKIDTEHNAAESILRIVFAALILACTLVAHQYIKNAYMPIITYLPIRRAAEVEENPKLALKFPDVYADASASLDTLDSSSPAAAESRRRRHIYAIFGTLIPIPLINYIIRKVPSLLPSPITNALPHTSKSGAEEEASAEHNHPTEKPAIILSPDKPALAKNAPFTMPEPHHYSGAADEKRASESSNIFSIDSGAAPVAPAVVPIDENQLEIYHSAISDHSATGLRQRRPASHLSSANDRRRSMMADNRIQADVDENVLSEAFSNPSLLAKSTCVLWVPMDNNSRCKDLYEEVLRDGNGTIQIVTDSTWITEKCHVKADVEFGMEELEAMDEEPTQNDHKFSTPGITAMPMPTHDTHQ</sequence>
<reference evidence="1" key="1">
    <citation type="submission" date="2022-07" db="EMBL/GenBank/DDBJ databases">
        <title>Phylogenomic reconstructions and comparative analyses of Kickxellomycotina fungi.</title>
        <authorList>
            <person name="Reynolds N.K."/>
            <person name="Stajich J.E."/>
            <person name="Barry K."/>
            <person name="Grigoriev I.V."/>
            <person name="Crous P."/>
            <person name="Smith M.E."/>
        </authorList>
    </citation>
    <scope>NUCLEOTIDE SEQUENCE</scope>
    <source>
        <strain evidence="1">NRRL 5244</strain>
    </source>
</reference>
<name>A0ACC1JDY5_9FUNG</name>